<dbReference type="PROSITE" id="PS01124">
    <property type="entry name" value="HTH_ARAC_FAMILY_2"/>
    <property type="match status" value="1"/>
</dbReference>
<dbReference type="SUPFAM" id="SSF51182">
    <property type="entry name" value="RmlC-like cupins"/>
    <property type="match status" value="1"/>
</dbReference>
<dbReference type="Gene3D" id="2.60.120.10">
    <property type="entry name" value="Jelly Rolls"/>
    <property type="match status" value="1"/>
</dbReference>
<dbReference type="Gene3D" id="1.10.10.60">
    <property type="entry name" value="Homeodomain-like"/>
    <property type="match status" value="2"/>
</dbReference>
<dbReference type="Pfam" id="PF02311">
    <property type="entry name" value="AraC_binding"/>
    <property type="match status" value="1"/>
</dbReference>
<dbReference type="InterPro" id="IPR018062">
    <property type="entry name" value="HTH_AraC-typ_CS"/>
</dbReference>
<dbReference type="RefSeq" id="WP_202748462.1">
    <property type="nucleotide sequence ID" value="NZ_JAESWC010000002.1"/>
</dbReference>
<evidence type="ECO:0000313" key="6">
    <source>
        <dbReference type="Proteomes" id="UP000632377"/>
    </source>
</evidence>
<comment type="caution">
    <text evidence="5">The sequence shown here is derived from an EMBL/GenBank/DDBJ whole genome shotgun (WGS) entry which is preliminary data.</text>
</comment>
<dbReference type="PROSITE" id="PS00041">
    <property type="entry name" value="HTH_ARAC_FAMILY_1"/>
    <property type="match status" value="1"/>
</dbReference>
<dbReference type="InterPro" id="IPR018060">
    <property type="entry name" value="HTH_AraC"/>
</dbReference>
<name>A0ABS1TD12_9CLOT</name>
<evidence type="ECO:0000256" key="3">
    <source>
        <dbReference type="ARBA" id="ARBA00023163"/>
    </source>
</evidence>
<dbReference type="SUPFAM" id="SSF46689">
    <property type="entry name" value="Homeodomain-like"/>
    <property type="match status" value="2"/>
</dbReference>
<dbReference type="EMBL" id="JAESWC010000002">
    <property type="protein sequence ID" value="MBL4935873.1"/>
    <property type="molecule type" value="Genomic_DNA"/>
</dbReference>
<dbReference type="InterPro" id="IPR011051">
    <property type="entry name" value="RmlC_Cupin_sf"/>
</dbReference>
<evidence type="ECO:0000256" key="1">
    <source>
        <dbReference type="ARBA" id="ARBA00023015"/>
    </source>
</evidence>
<sequence length="299" mass="34486">MEKTSLEYCMTQLDTVINIDKIVTIHYFEFASNYVFKGEKHDFWEFLYVDKGEVEIMADTNGYKLTQGDIIFHKPNEFHSEWANGKIAPNLVVVSFECKNPAMDFFKDKIMKIDPSEKNLIAQIVKEGKAAFINALGGHNKLEKRENAIFGAEQLIKLYLELFLINLIRNGNLVNNSGRFNKSTLEIMEKTLVNCIIEYMHENINSDLSFEDICNQFSLGKTYLKTLFKNKTNTGVMTYFKNLKIDESKKLIREQQYNFSQIADMLGYKSLHTFSRAFKEAINMSPSEYASSVKARASL</sequence>
<gene>
    <name evidence="5" type="ORF">JK636_08880</name>
</gene>
<dbReference type="PANTHER" id="PTHR43280">
    <property type="entry name" value="ARAC-FAMILY TRANSCRIPTIONAL REGULATOR"/>
    <property type="match status" value="1"/>
</dbReference>
<dbReference type="InterPro" id="IPR003313">
    <property type="entry name" value="AraC-bd"/>
</dbReference>
<evidence type="ECO:0000256" key="2">
    <source>
        <dbReference type="ARBA" id="ARBA00023125"/>
    </source>
</evidence>
<feature type="domain" description="HTH araC/xylS-type" evidence="4">
    <location>
        <begin position="194"/>
        <end position="292"/>
    </location>
</feature>
<accession>A0ABS1TD12</accession>
<evidence type="ECO:0000259" key="4">
    <source>
        <dbReference type="PROSITE" id="PS01124"/>
    </source>
</evidence>
<keyword evidence="2" id="KW-0238">DNA-binding</keyword>
<dbReference type="Pfam" id="PF12833">
    <property type="entry name" value="HTH_18"/>
    <property type="match status" value="1"/>
</dbReference>
<protein>
    <submittedName>
        <fullName evidence="5">AraC family transcriptional regulator</fullName>
    </submittedName>
</protein>
<reference evidence="5 6" key="1">
    <citation type="submission" date="2021-01" db="EMBL/GenBank/DDBJ databases">
        <title>Genome public.</title>
        <authorList>
            <person name="Liu C."/>
            <person name="Sun Q."/>
        </authorList>
    </citation>
    <scope>NUCLEOTIDE SEQUENCE [LARGE SCALE GENOMIC DNA]</scope>
    <source>
        <strain evidence="5 6">YIM B02515</strain>
    </source>
</reference>
<evidence type="ECO:0000313" key="5">
    <source>
        <dbReference type="EMBL" id="MBL4935873.1"/>
    </source>
</evidence>
<dbReference type="InterPro" id="IPR014710">
    <property type="entry name" value="RmlC-like_jellyroll"/>
</dbReference>
<keyword evidence="1" id="KW-0805">Transcription regulation</keyword>
<dbReference type="PANTHER" id="PTHR43280:SF2">
    <property type="entry name" value="HTH-TYPE TRANSCRIPTIONAL REGULATOR EXSA"/>
    <property type="match status" value="1"/>
</dbReference>
<keyword evidence="6" id="KW-1185">Reference proteome</keyword>
<proteinExistence type="predicted"/>
<dbReference type="InterPro" id="IPR009057">
    <property type="entry name" value="Homeodomain-like_sf"/>
</dbReference>
<keyword evidence="3" id="KW-0804">Transcription</keyword>
<organism evidence="5 6">
    <name type="scientific">Clostridium rhizosphaerae</name>
    <dbReference type="NCBI Taxonomy" id="2803861"/>
    <lineage>
        <taxon>Bacteria</taxon>
        <taxon>Bacillati</taxon>
        <taxon>Bacillota</taxon>
        <taxon>Clostridia</taxon>
        <taxon>Eubacteriales</taxon>
        <taxon>Clostridiaceae</taxon>
        <taxon>Clostridium</taxon>
    </lineage>
</organism>
<dbReference type="SMART" id="SM00342">
    <property type="entry name" value="HTH_ARAC"/>
    <property type="match status" value="1"/>
</dbReference>
<dbReference type="Proteomes" id="UP000632377">
    <property type="component" value="Unassembled WGS sequence"/>
</dbReference>